<dbReference type="InterPro" id="IPR017441">
    <property type="entry name" value="Protein_kinase_ATP_BS"/>
</dbReference>
<evidence type="ECO:0000256" key="1">
    <source>
        <dbReference type="ARBA" id="ARBA00022741"/>
    </source>
</evidence>
<feature type="domain" description="Protein kinase" evidence="5">
    <location>
        <begin position="253"/>
        <end position="587"/>
    </location>
</feature>
<dbReference type="GO" id="GO:0004674">
    <property type="term" value="F:protein serine/threonine kinase activity"/>
    <property type="evidence" value="ECO:0007669"/>
    <property type="project" value="TreeGrafter"/>
</dbReference>
<dbReference type="SMART" id="SM00220">
    <property type="entry name" value="S_TKc"/>
    <property type="match status" value="1"/>
</dbReference>
<dbReference type="Proteomes" id="UP001212152">
    <property type="component" value="Unassembled WGS sequence"/>
</dbReference>
<feature type="region of interest" description="Disordered" evidence="4">
    <location>
        <begin position="19"/>
        <end position="88"/>
    </location>
</feature>
<name>A0AAD5TNA8_9FUNG</name>
<feature type="compositionally biased region" description="Pro residues" evidence="4">
    <location>
        <begin position="149"/>
        <end position="161"/>
    </location>
</feature>
<feature type="compositionally biased region" description="Pro residues" evidence="4">
    <location>
        <begin position="68"/>
        <end position="79"/>
    </location>
</feature>
<accession>A0AAD5TNA8</accession>
<evidence type="ECO:0000313" key="7">
    <source>
        <dbReference type="Proteomes" id="UP001212152"/>
    </source>
</evidence>
<feature type="region of interest" description="Disordered" evidence="4">
    <location>
        <begin position="101"/>
        <end position="201"/>
    </location>
</feature>
<dbReference type="InterPro" id="IPR011009">
    <property type="entry name" value="Kinase-like_dom_sf"/>
</dbReference>
<reference evidence="6" key="1">
    <citation type="submission" date="2020-05" db="EMBL/GenBank/DDBJ databases">
        <title>Phylogenomic resolution of chytrid fungi.</title>
        <authorList>
            <person name="Stajich J.E."/>
            <person name="Amses K."/>
            <person name="Simmons R."/>
            <person name="Seto K."/>
            <person name="Myers J."/>
            <person name="Bonds A."/>
            <person name="Quandt C.A."/>
            <person name="Barry K."/>
            <person name="Liu P."/>
            <person name="Grigoriev I."/>
            <person name="Longcore J.E."/>
            <person name="James T.Y."/>
        </authorList>
    </citation>
    <scope>NUCLEOTIDE SEQUENCE</scope>
    <source>
        <strain evidence="6">JEL0379</strain>
    </source>
</reference>
<evidence type="ECO:0000256" key="2">
    <source>
        <dbReference type="ARBA" id="ARBA00022840"/>
    </source>
</evidence>
<feature type="compositionally biased region" description="Low complexity" evidence="4">
    <location>
        <begin position="171"/>
        <end position="201"/>
    </location>
</feature>
<comment type="caution">
    <text evidence="6">The sequence shown here is derived from an EMBL/GenBank/DDBJ whole genome shotgun (WGS) entry which is preliminary data.</text>
</comment>
<dbReference type="GO" id="GO:0005524">
    <property type="term" value="F:ATP binding"/>
    <property type="evidence" value="ECO:0007669"/>
    <property type="project" value="UniProtKB-UniRule"/>
</dbReference>
<sequence>MSVAAAASLAPMARCHARHTHLAQHSNHPPTPASAPASALHSSINASSTSTSTSNSNSNNHNETCNAAPPPRKQPPSVPAAPSLTSAQSTAKKNLIRQFFNSRPSRVGAPSASSLLSTELERKVSSPMSPPPPTPPNPAADDHEGSRCPTPPPPPSPPSPALPEFALSVKEATPTASSPLAAAAASAESSEAADTTTTTLPTSPLLQQAAARNHISPPRAPRTSVLKAKPPPSSPVQRILNRYPLNAQFLAKYFITAELGSGGFGHVLAATCRADGLEVAVKLILKKRIPVHAWARDPELGVMPMEVYLVKRCSHPNIVGFKDFYECERFAYLIMEMHGTQWKVDEHPHTECEPATGAAANPPPPTPRSRLNSHPPHAPDVSSNSTSTSSSAAPPTLAVPPPLLRANSFPAVLTRQPSMDLFEHIEAHSHLPEQHARHIFSQIASALAYLHSLNIVHRDLKDENIVIDASLTVKLIDFGSAAFENASSNKKASFDRFQGTLHYASPEILEGRRYKGKPSDIWAMGVLLYTMLFGECPFKNSDDACGGAYKRPRVPVSDACLALVNLMLEKSPDARPSALEVLNHPWIAAGRSGEENGTVSV</sequence>
<dbReference type="GO" id="GO:0005829">
    <property type="term" value="C:cytosol"/>
    <property type="evidence" value="ECO:0007669"/>
    <property type="project" value="TreeGrafter"/>
</dbReference>
<dbReference type="AlphaFoldDB" id="A0AAD5TNA8"/>
<evidence type="ECO:0000256" key="4">
    <source>
        <dbReference type="SAM" id="MobiDB-lite"/>
    </source>
</evidence>
<dbReference type="InterPro" id="IPR000719">
    <property type="entry name" value="Prot_kinase_dom"/>
</dbReference>
<dbReference type="PROSITE" id="PS00108">
    <property type="entry name" value="PROTEIN_KINASE_ST"/>
    <property type="match status" value="1"/>
</dbReference>
<keyword evidence="7" id="KW-1185">Reference proteome</keyword>
<dbReference type="GO" id="GO:0045719">
    <property type="term" value="P:negative regulation of glycogen biosynthetic process"/>
    <property type="evidence" value="ECO:0007669"/>
    <property type="project" value="TreeGrafter"/>
</dbReference>
<dbReference type="SUPFAM" id="SSF56112">
    <property type="entry name" value="Protein kinase-like (PK-like)"/>
    <property type="match status" value="1"/>
</dbReference>
<feature type="compositionally biased region" description="Low complexity" evidence="4">
    <location>
        <begin position="34"/>
        <end position="67"/>
    </location>
</feature>
<evidence type="ECO:0000256" key="3">
    <source>
        <dbReference type="PROSITE-ProRule" id="PRU10141"/>
    </source>
</evidence>
<dbReference type="GO" id="GO:0005634">
    <property type="term" value="C:nucleus"/>
    <property type="evidence" value="ECO:0007669"/>
    <property type="project" value="TreeGrafter"/>
</dbReference>
<dbReference type="PANTHER" id="PTHR24346:SF72">
    <property type="entry name" value="CAMK PROTEIN KINASE"/>
    <property type="match status" value="1"/>
</dbReference>
<evidence type="ECO:0000313" key="6">
    <source>
        <dbReference type="EMBL" id="KAJ3181436.1"/>
    </source>
</evidence>
<organism evidence="6 7">
    <name type="scientific">Geranomyces variabilis</name>
    <dbReference type="NCBI Taxonomy" id="109894"/>
    <lineage>
        <taxon>Eukaryota</taxon>
        <taxon>Fungi</taxon>
        <taxon>Fungi incertae sedis</taxon>
        <taxon>Chytridiomycota</taxon>
        <taxon>Chytridiomycota incertae sedis</taxon>
        <taxon>Chytridiomycetes</taxon>
        <taxon>Spizellomycetales</taxon>
        <taxon>Powellomycetaceae</taxon>
        <taxon>Geranomyces</taxon>
    </lineage>
</organism>
<proteinExistence type="predicted"/>
<feature type="binding site" evidence="3">
    <location>
        <position position="286"/>
    </location>
    <ligand>
        <name>ATP</name>
        <dbReference type="ChEBI" id="CHEBI:30616"/>
    </ligand>
</feature>
<feature type="region of interest" description="Disordered" evidence="4">
    <location>
        <begin position="351"/>
        <end position="399"/>
    </location>
</feature>
<dbReference type="PROSITE" id="PS50011">
    <property type="entry name" value="PROTEIN_KINASE_DOM"/>
    <property type="match status" value="1"/>
</dbReference>
<dbReference type="InterPro" id="IPR008271">
    <property type="entry name" value="Ser/Thr_kinase_AS"/>
</dbReference>
<feature type="compositionally biased region" description="Low complexity" evidence="4">
    <location>
        <begin position="382"/>
        <end position="396"/>
    </location>
</feature>
<feature type="compositionally biased region" description="Pro residues" evidence="4">
    <location>
        <begin position="128"/>
        <end position="138"/>
    </location>
</feature>
<keyword evidence="2 3" id="KW-0067">ATP-binding</keyword>
<dbReference type="FunFam" id="1.10.510.10:FF:000571">
    <property type="entry name" value="Maternal embryonic leucine zipper kinase"/>
    <property type="match status" value="1"/>
</dbReference>
<dbReference type="PROSITE" id="PS00107">
    <property type="entry name" value="PROTEIN_KINASE_ATP"/>
    <property type="match status" value="1"/>
</dbReference>
<keyword evidence="1 3" id="KW-0547">Nucleotide-binding</keyword>
<dbReference type="Gene3D" id="1.10.510.10">
    <property type="entry name" value="Transferase(Phosphotransferase) domain 1"/>
    <property type="match status" value="1"/>
</dbReference>
<gene>
    <name evidence="6" type="ORF">HDU87_001043</name>
</gene>
<dbReference type="Pfam" id="PF00069">
    <property type="entry name" value="Pkinase"/>
    <property type="match status" value="2"/>
</dbReference>
<dbReference type="PANTHER" id="PTHR24346">
    <property type="entry name" value="MAP/MICROTUBULE AFFINITY-REGULATING KINASE"/>
    <property type="match status" value="1"/>
</dbReference>
<evidence type="ECO:0000259" key="5">
    <source>
        <dbReference type="PROSITE" id="PS50011"/>
    </source>
</evidence>
<protein>
    <recommendedName>
        <fullName evidence="5">Protein kinase domain-containing protein</fullName>
    </recommendedName>
</protein>
<dbReference type="GO" id="GO:0035556">
    <property type="term" value="P:intracellular signal transduction"/>
    <property type="evidence" value="ECO:0007669"/>
    <property type="project" value="TreeGrafter"/>
</dbReference>
<dbReference type="EMBL" id="JADGJQ010000012">
    <property type="protein sequence ID" value="KAJ3181436.1"/>
    <property type="molecule type" value="Genomic_DNA"/>
</dbReference>
<dbReference type="Gene3D" id="3.30.200.20">
    <property type="entry name" value="Phosphorylase Kinase, domain 1"/>
    <property type="match status" value="1"/>
</dbReference>